<dbReference type="InterPro" id="IPR013087">
    <property type="entry name" value="Znf_C2H2_type"/>
</dbReference>
<keyword evidence="5" id="KW-0539">Nucleus</keyword>
<evidence type="ECO:0000256" key="3">
    <source>
        <dbReference type="ARBA" id="ARBA00022771"/>
    </source>
</evidence>
<reference evidence="9" key="2">
    <citation type="submission" date="2025-08" db="UniProtKB">
        <authorList>
            <consortium name="Ensembl"/>
        </authorList>
    </citation>
    <scope>IDENTIFICATION</scope>
</reference>
<dbReference type="SMART" id="SM00355">
    <property type="entry name" value="ZnF_C2H2"/>
    <property type="match status" value="2"/>
</dbReference>
<dbReference type="InterPro" id="IPR036236">
    <property type="entry name" value="Znf_C2H2_sf"/>
</dbReference>
<dbReference type="PROSITE" id="PS00028">
    <property type="entry name" value="ZINC_FINGER_C2H2_1"/>
    <property type="match status" value="1"/>
</dbReference>
<sequence>MMSHVTSSSGDVNDLNLQIESVHSKEVESGKKNYQCLKCSFSSNYAGNLRVHMRRHTGEKPFHCEFCGRPFSDKSNLNSHKRRKHLGQTRSSNFPIPRIPLRRMYTGRMSASYGKSLKRAARIANSSSTPGGSDEWSIMQAANTQDMTSQWSEEISQYPADKSASISSCFNLIPTETSGYMENNGFGSSRPTMVPTSLTRSNVFSNFQLLDEEQNTQRTNSDQSENQNERESAPVTFYANFSELDENIKNLAAMSSSSKSEDVTSSKR</sequence>
<accession>H2ZC42</accession>
<protein>
    <recommendedName>
        <fullName evidence="8">C2H2-type domain-containing protein</fullName>
    </recommendedName>
</protein>
<keyword evidence="1" id="KW-0479">Metal-binding</keyword>
<keyword evidence="10" id="KW-1185">Reference proteome</keyword>
<dbReference type="Proteomes" id="UP000007875">
    <property type="component" value="Unassembled WGS sequence"/>
</dbReference>
<reference evidence="9" key="3">
    <citation type="submission" date="2025-09" db="UniProtKB">
        <authorList>
            <consortium name="Ensembl"/>
        </authorList>
    </citation>
    <scope>IDENTIFICATION</scope>
</reference>
<feature type="compositionally biased region" description="Polar residues" evidence="7">
    <location>
        <begin position="216"/>
        <end position="226"/>
    </location>
</feature>
<dbReference type="PANTHER" id="PTHR24393">
    <property type="entry name" value="ZINC FINGER PROTEIN"/>
    <property type="match status" value="1"/>
</dbReference>
<dbReference type="PROSITE" id="PS50157">
    <property type="entry name" value="ZINC_FINGER_C2H2_2"/>
    <property type="match status" value="2"/>
</dbReference>
<dbReference type="GO" id="GO:0000978">
    <property type="term" value="F:RNA polymerase II cis-regulatory region sequence-specific DNA binding"/>
    <property type="evidence" value="ECO:0007669"/>
    <property type="project" value="TreeGrafter"/>
</dbReference>
<feature type="region of interest" description="Disordered" evidence="7">
    <location>
        <begin position="215"/>
        <end position="236"/>
    </location>
</feature>
<dbReference type="GO" id="GO:0008270">
    <property type="term" value="F:zinc ion binding"/>
    <property type="evidence" value="ECO:0007669"/>
    <property type="project" value="UniProtKB-KW"/>
</dbReference>
<evidence type="ECO:0000313" key="9">
    <source>
        <dbReference type="Ensembl" id="ENSCSAVP00000015158.1"/>
    </source>
</evidence>
<reference evidence="10" key="1">
    <citation type="submission" date="2003-08" db="EMBL/GenBank/DDBJ databases">
        <authorList>
            <person name="Birren B."/>
            <person name="Nusbaum C."/>
            <person name="Abebe A."/>
            <person name="Abouelleil A."/>
            <person name="Adekoya E."/>
            <person name="Ait-zahra M."/>
            <person name="Allen N."/>
            <person name="Allen T."/>
            <person name="An P."/>
            <person name="Anderson M."/>
            <person name="Anderson S."/>
            <person name="Arachchi H."/>
            <person name="Armbruster J."/>
            <person name="Bachantsang P."/>
            <person name="Baldwin J."/>
            <person name="Barry A."/>
            <person name="Bayul T."/>
            <person name="Blitshsteyn B."/>
            <person name="Bloom T."/>
            <person name="Blye J."/>
            <person name="Boguslavskiy L."/>
            <person name="Borowsky M."/>
            <person name="Boukhgalter B."/>
            <person name="Brunache A."/>
            <person name="Butler J."/>
            <person name="Calixte N."/>
            <person name="Calvo S."/>
            <person name="Camarata J."/>
            <person name="Campo K."/>
            <person name="Chang J."/>
            <person name="Cheshatsang Y."/>
            <person name="Citroen M."/>
            <person name="Collymore A."/>
            <person name="Considine T."/>
            <person name="Cook A."/>
            <person name="Cooke P."/>
            <person name="Corum B."/>
            <person name="Cuomo C."/>
            <person name="David R."/>
            <person name="Dawoe T."/>
            <person name="Degray S."/>
            <person name="Dodge S."/>
            <person name="Dooley K."/>
            <person name="Dorje P."/>
            <person name="Dorjee K."/>
            <person name="Dorris L."/>
            <person name="Duffey N."/>
            <person name="Dupes A."/>
            <person name="Elkins T."/>
            <person name="Engels R."/>
            <person name="Erickson J."/>
            <person name="Farina A."/>
            <person name="Faro S."/>
            <person name="Ferreira P."/>
            <person name="Fischer H."/>
            <person name="Fitzgerald M."/>
            <person name="Foley K."/>
            <person name="Gage D."/>
            <person name="Galagan J."/>
            <person name="Gearin G."/>
            <person name="Gnerre S."/>
            <person name="Gnirke A."/>
            <person name="Goyette A."/>
            <person name="Graham J."/>
            <person name="Grandbois E."/>
            <person name="Gyaltsen K."/>
            <person name="Hafez N."/>
            <person name="Hagopian D."/>
            <person name="Hagos B."/>
            <person name="Hall J."/>
            <person name="Hatcher B."/>
            <person name="Heller A."/>
            <person name="Higgins H."/>
            <person name="Honan T."/>
            <person name="Horn A."/>
            <person name="Houde N."/>
            <person name="Hughes L."/>
            <person name="Hulme W."/>
            <person name="Husby E."/>
            <person name="Iliev I."/>
            <person name="Jaffe D."/>
            <person name="Jones C."/>
            <person name="Kamal M."/>
            <person name="Kamat A."/>
            <person name="Kamvysselis M."/>
            <person name="Karlsson E."/>
            <person name="Kells C."/>
            <person name="Kieu A."/>
            <person name="Kisner P."/>
            <person name="Kodira C."/>
            <person name="Kulbokas E."/>
            <person name="Labutti K."/>
            <person name="Lama D."/>
            <person name="Landers T."/>
            <person name="Leger J."/>
            <person name="Levine S."/>
            <person name="Lewis D."/>
            <person name="Lewis T."/>
            <person name="Lindblad-toh K."/>
            <person name="Liu X."/>
            <person name="Lokyitsang T."/>
            <person name="Lokyitsang Y."/>
            <person name="Lucien O."/>
            <person name="Lui A."/>
            <person name="Ma L.J."/>
            <person name="Mabbitt R."/>
            <person name="Macdonald J."/>
            <person name="Maclean C."/>
            <person name="Major J."/>
            <person name="Manning J."/>
            <person name="Marabella R."/>
            <person name="Maru K."/>
            <person name="Matthews C."/>
            <person name="Mauceli E."/>
            <person name="Mccarthy M."/>
            <person name="Mcdonough S."/>
            <person name="Mcghee T."/>
            <person name="Meldrim J."/>
            <person name="Meneus L."/>
            <person name="Mesirov J."/>
            <person name="Mihalev A."/>
            <person name="Mihova T."/>
            <person name="Mikkelsen T."/>
            <person name="Mlenga V."/>
            <person name="Moru K."/>
            <person name="Mozes J."/>
            <person name="Mulrain L."/>
            <person name="Munson G."/>
            <person name="Naylor J."/>
            <person name="Newes C."/>
            <person name="Nguyen C."/>
            <person name="Nguyen N."/>
            <person name="Nguyen T."/>
            <person name="Nicol R."/>
            <person name="Nielsen C."/>
            <person name="Nizzari M."/>
            <person name="Norbu C."/>
            <person name="Norbu N."/>
            <person name="O'donnell P."/>
            <person name="Okoawo O."/>
            <person name="O'leary S."/>
            <person name="Omotosho B."/>
            <person name="O'neill K."/>
            <person name="Osman S."/>
            <person name="Parker S."/>
            <person name="Perrin D."/>
            <person name="Phunkhang P."/>
            <person name="Piqani B."/>
            <person name="Purcell S."/>
            <person name="Rachupka T."/>
            <person name="Ramasamy U."/>
            <person name="Rameau R."/>
            <person name="Ray V."/>
            <person name="Raymond C."/>
            <person name="Retta R."/>
            <person name="Richardson S."/>
            <person name="Rise C."/>
            <person name="Rodriguez J."/>
            <person name="Rogers J."/>
            <person name="Rogov P."/>
            <person name="Rutman M."/>
            <person name="Schupbach R."/>
            <person name="Seaman C."/>
            <person name="Settipalli S."/>
            <person name="Sharpe T."/>
            <person name="Sheridan J."/>
            <person name="Sherpa N."/>
            <person name="Shi J."/>
            <person name="Smirnov S."/>
            <person name="Smith C."/>
            <person name="Sougnez C."/>
            <person name="Spencer B."/>
            <person name="Stalker J."/>
            <person name="Stange-thomann N."/>
            <person name="Stavropoulos S."/>
            <person name="Stetson K."/>
            <person name="Stone C."/>
            <person name="Stone S."/>
            <person name="Stubbs M."/>
            <person name="Talamas J."/>
            <person name="Tchuinga P."/>
            <person name="Tenzing P."/>
            <person name="Tesfaye S."/>
            <person name="Theodore J."/>
            <person name="Thoulutsang Y."/>
            <person name="Topham K."/>
            <person name="Towey S."/>
            <person name="Tsamla T."/>
            <person name="Tsomo N."/>
            <person name="Vallee D."/>
            <person name="Vassiliev H."/>
            <person name="Venkataraman V."/>
            <person name="Vinson J."/>
            <person name="Vo A."/>
            <person name="Wade C."/>
            <person name="Wang S."/>
            <person name="Wangchuk T."/>
            <person name="Wangdi T."/>
            <person name="Whittaker C."/>
            <person name="Wilkinson J."/>
            <person name="Wu Y."/>
            <person name="Wyman D."/>
            <person name="Yadav S."/>
            <person name="Yang S."/>
            <person name="Yang X."/>
            <person name="Yeager S."/>
            <person name="Yee E."/>
            <person name="Young G."/>
            <person name="Zainoun J."/>
            <person name="Zembeck L."/>
            <person name="Zimmer A."/>
            <person name="Zody M."/>
            <person name="Lander E."/>
        </authorList>
    </citation>
    <scope>NUCLEOTIDE SEQUENCE [LARGE SCALE GENOMIC DNA]</scope>
</reference>
<dbReference type="Ensembl" id="ENSCSAVT00000015332.1">
    <property type="protein sequence ID" value="ENSCSAVP00000015158.1"/>
    <property type="gene ID" value="ENSCSAVG00000008885.1"/>
</dbReference>
<name>H2ZC42_CIOSA</name>
<dbReference type="InParanoid" id="H2ZC42"/>
<dbReference type="GO" id="GO:0005634">
    <property type="term" value="C:nucleus"/>
    <property type="evidence" value="ECO:0007669"/>
    <property type="project" value="TreeGrafter"/>
</dbReference>
<evidence type="ECO:0000256" key="4">
    <source>
        <dbReference type="ARBA" id="ARBA00022833"/>
    </source>
</evidence>
<dbReference type="HOGENOM" id="CLU_1040245_0_0_1"/>
<dbReference type="SUPFAM" id="SSF57667">
    <property type="entry name" value="beta-beta-alpha zinc fingers"/>
    <property type="match status" value="1"/>
</dbReference>
<dbReference type="Gene3D" id="3.30.160.60">
    <property type="entry name" value="Classic Zinc Finger"/>
    <property type="match status" value="2"/>
</dbReference>
<feature type="domain" description="C2H2-type" evidence="8">
    <location>
        <begin position="34"/>
        <end position="61"/>
    </location>
</feature>
<dbReference type="Pfam" id="PF00096">
    <property type="entry name" value="zf-C2H2"/>
    <property type="match status" value="2"/>
</dbReference>
<dbReference type="PANTHER" id="PTHR24393:SF34">
    <property type="entry name" value="PR_SET DOMAIN 13"/>
    <property type="match status" value="1"/>
</dbReference>
<evidence type="ECO:0000259" key="8">
    <source>
        <dbReference type="PROSITE" id="PS50157"/>
    </source>
</evidence>
<evidence type="ECO:0000256" key="1">
    <source>
        <dbReference type="ARBA" id="ARBA00022723"/>
    </source>
</evidence>
<dbReference type="GO" id="GO:0001228">
    <property type="term" value="F:DNA-binding transcription activator activity, RNA polymerase II-specific"/>
    <property type="evidence" value="ECO:0007669"/>
    <property type="project" value="TreeGrafter"/>
</dbReference>
<evidence type="ECO:0000313" key="10">
    <source>
        <dbReference type="Proteomes" id="UP000007875"/>
    </source>
</evidence>
<evidence type="ECO:0000256" key="7">
    <source>
        <dbReference type="SAM" id="MobiDB-lite"/>
    </source>
</evidence>
<dbReference type="STRING" id="51511.ENSCSAVP00000015158"/>
<organism evidence="9 10">
    <name type="scientific">Ciona savignyi</name>
    <name type="common">Pacific transparent sea squirt</name>
    <dbReference type="NCBI Taxonomy" id="51511"/>
    <lineage>
        <taxon>Eukaryota</taxon>
        <taxon>Metazoa</taxon>
        <taxon>Chordata</taxon>
        <taxon>Tunicata</taxon>
        <taxon>Ascidiacea</taxon>
        <taxon>Phlebobranchia</taxon>
        <taxon>Cionidae</taxon>
        <taxon>Ciona</taxon>
    </lineage>
</organism>
<evidence type="ECO:0000256" key="2">
    <source>
        <dbReference type="ARBA" id="ARBA00022737"/>
    </source>
</evidence>
<proteinExistence type="predicted"/>
<keyword evidence="2" id="KW-0677">Repeat</keyword>
<dbReference type="eggNOG" id="KOG1721">
    <property type="taxonomic scope" value="Eukaryota"/>
</dbReference>
<dbReference type="FunFam" id="3.30.160.60:FF:000653">
    <property type="entry name" value="Zinc finger protein Pegasus"/>
    <property type="match status" value="1"/>
</dbReference>
<keyword evidence="3 6" id="KW-0863">Zinc-finger</keyword>
<dbReference type="AlphaFoldDB" id="H2ZC42"/>
<keyword evidence="4" id="KW-0862">Zinc</keyword>
<evidence type="ECO:0000256" key="5">
    <source>
        <dbReference type="ARBA" id="ARBA00023242"/>
    </source>
</evidence>
<evidence type="ECO:0000256" key="6">
    <source>
        <dbReference type="PROSITE-ProRule" id="PRU00042"/>
    </source>
</evidence>
<feature type="domain" description="C2H2-type" evidence="8">
    <location>
        <begin position="62"/>
        <end position="90"/>
    </location>
</feature>